<protein>
    <submittedName>
        <fullName evidence="1">Uncharacterized protein</fullName>
    </submittedName>
</protein>
<accession>A0A2K3KH41</accession>
<evidence type="ECO:0000313" key="2">
    <source>
        <dbReference type="Proteomes" id="UP000236291"/>
    </source>
</evidence>
<gene>
    <name evidence="1" type="ORF">L195_g062685</name>
</gene>
<feature type="non-terminal residue" evidence="1">
    <location>
        <position position="1"/>
    </location>
</feature>
<sequence>DFQFGSDKASFGFVGRGEGIGWVEVGVG</sequence>
<proteinExistence type="predicted"/>
<comment type="caution">
    <text evidence="1">The sequence shown here is derived from an EMBL/GenBank/DDBJ whole genome shotgun (WGS) entry which is preliminary data.</text>
</comment>
<evidence type="ECO:0000313" key="1">
    <source>
        <dbReference type="EMBL" id="PNX65606.1"/>
    </source>
</evidence>
<organism evidence="1 2">
    <name type="scientific">Trifolium pratense</name>
    <name type="common">Red clover</name>
    <dbReference type="NCBI Taxonomy" id="57577"/>
    <lineage>
        <taxon>Eukaryota</taxon>
        <taxon>Viridiplantae</taxon>
        <taxon>Streptophyta</taxon>
        <taxon>Embryophyta</taxon>
        <taxon>Tracheophyta</taxon>
        <taxon>Spermatophyta</taxon>
        <taxon>Magnoliopsida</taxon>
        <taxon>eudicotyledons</taxon>
        <taxon>Gunneridae</taxon>
        <taxon>Pentapetalae</taxon>
        <taxon>rosids</taxon>
        <taxon>fabids</taxon>
        <taxon>Fabales</taxon>
        <taxon>Fabaceae</taxon>
        <taxon>Papilionoideae</taxon>
        <taxon>50 kb inversion clade</taxon>
        <taxon>NPAAA clade</taxon>
        <taxon>Hologalegina</taxon>
        <taxon>IRL clade</taxon>
        <taxon>Trifolieae</taxon>
        <taxon>Trifolium</taxon>
    </lineage>
</organism>
<dbReference type="Proteomes" id="UP000236291">
    <property type="component" value="Unassembled WGS sequence"/>
</dbReference>
<reference evidence="1 2" key="2">
    <citation type="journal article" date="2017" name="Front. Plant Sci.">
        <title>Gene Classification and Mining of Molecular Markers Useful in Red Clover (Trifolium pratense) Breeding.</title>
        <authorList>
            <person name="Istvanek J."/>
            <person name="Dluhosova J."/>
            <person name="Dluhos P."/>
            <person name="Patkova L."/>
            <person name="Nedelnik J."/>
            <person name="Repkova J."/>
        </authorList>
    </citation>
    <scope>NUCLEOTIDE SEQUENCE [LARGE SCALE GENOMIC DNA]</scope>
    <source>
        <strain evidence="2">cv. Tatra</strain>
        <tissue evidence="1">Young leaves</tissue>
    </source>
</reference>
<name>A0A2K3KH41_TRIPR</name>
<dbReference type="AlphaFoldDB" id="A0A2K3KH41"/>
<dbReference type="EMBL" id="ASHM01182533">
    <property type="protein sequence ID" value="PNX65606.1"/>
    <property type="molecule type" value="Genomic_DNA"/>
</dbReference>
<reference evidence="1 2" key="1">
    <citation type="journal article" date="2014" name="Am. J. Bot.">
        <title>Genome assembly and annotation for red clover (Trifolium pratense; Fabaceae).</title>
        <authorList>
            <person name="Istvanek J."/>
            <person name="Jaros M."/>
            <person name="Krenek A."/>
            <person name="Repkova J."/>
        </authorList>
    </citation>
    <scope>NUCLEOTIDE SEQUENCE [LARGE SCALE GENOMIC DNA]</scope>
    <source>
        <strain evidence="2">cv. Tatra</strain>
        <tissue evidence="1">Young leaves</tissue>
    </source>
</reference>